<dbReference type="InterPro" id="IPR011990">
    <property type="entry name" value="TPR-like_helical_dom_sf"/>
</dbReference>
<dbReference type="SUPFAM" id="SSF48452">
    <property type="entry name" value="TPR-like"/>
    <property type="match status" value="2"/>
</dbReference>
<keyword evidence="1" id="KW-0812">Transmembrane</keyword>
<gene>
    <name evidence="2" type="ordered locus">Spea_3829</name>
</gene>
<keyword evidence="1" id="KW-1133">Transmembrane helix</keyword>
<feature type="transmembrane region" description="Helical" evidence="1">
    <location>
        <begin position="421"/>
        <end position="439"/>
    </location>
</feature>
<dbReference type="RefSeq" id="WP_012157021.1">
    <property type="nucleotide sequence ID" value="NC_009901.1"/>
</dbReference>
<dbReference type="EMBL" id="CP000851">
    <property type="protein sequence ID" value="ABV89139.1"/>
    <property type="molecule type" value="Genomic_DNA"/>
</dbReference>
<keyword evidence="1" id="KW-0472">Membrane</keyword>
<proteinExistence type="predicted"/>
<evidence type="ECO:0000313" key="3">
    <source>
        <dbReference type="Proteomes" id="UP000002608"/>
    </source>
</evidence>
<dbReference type="OrthoDB" id="6253968at2"/>
<reference evidence="2 3" key="1">
    <citation type="submission" date="2007-10" db="EMBL/GenBank/DDBJ databases">
        <title>Complete sequence of Shewanella pealeana ATCC 700345.</title>
        <authorList>
            <consortium name="US DOE Joint Genome Institute"/>
            <person name="Copeland A."/>
            <person name="Lucas S."/>
            <person name="Lapidus A."/>
            <person name="Barry K."/>
            <person name="Glavina del Rio T."/>
            <person name="Dalin E."/>
            <person name="Tice H."/>
            <person name="Pitluck S."/>
            <person name="Chertkov O."/>
            <person name="Brettin T."/>
            <person name="Bruce D."/>
            <person name="Detter J.C."/>
            <person name="Han C."/>
            <person name="Schmutz J."/>
            <person name="Larimer F."/>
            <person name="Land M."/>
            <person name="Hauser L."/>
            <person name="Kyrpides N."/>
            <person name="Kim E."/>
            <person name="Zhao J.-S.Z."/>
            <person name="Manno D."/>
            <person name="Hawari J."/>
            <person name="Richardson P."/>
        </authorList>
    </citation>
    <scope>NUCLEOTIDE SEQUENCE [LARGE SCALE GENOMIC DNA]</scope>
    <source>
        <strain evidence="3">ATCC 700345 / ANG-SQ1</strain>
    </source>
</reference>
<dbReference type="Proteomes" id="UP000002608">
    <property type="component" value="Chromosome"/>
</dbReference>
<dbReference type="Gene3D" id="1.25.40.10">
    <property type="entry name" value="Tetratricopeptide repeat domain"/>
    <property type="match status" value="2"/>
</dbReference>
<name>A8H9A2_SHEPA</name>
<dbReference type="HOGENOM" id="CLU_468416_0_0_6"/>
<sequence>MDLRIIILSFMLWLSPAYSLTLEQLEQLNTLVFQYPSKALNNIHGIEQNLQSYLDPKVLQLRMSAFKCETYLQLGENAAAINLARLNEARAKQLKLDEARPYFLNCMAQAYVNYGNYQQALPLLHSSIAMSRRLEQPQALINGLWLRSQLDAKVQHNDTAIEDLRLALDLYPQVKRHDAQWLLTPIAYLNASMAKLLMDVNEPKEAKLFLDKALRDKDSAGKIALNLSIAAANLAQSNRQAKLRDHYTQIARSNLAELGSPFELAVAYKQIAFIDFSSGKYSSAEQLLHLSINTFKKESNASATISALHLLAQVELAQGKEKLGLELMNEAVATAKQKKRYTDLKLCYAVLADYFAKKQDYALAYDYQLKQFKASEKESLFIQKIWLSHLKSDLSRQQQVSNRQQSTSVAALPSQLIPRELLPILFILLSLIIFIAWYYRQPSKSSLEIKEPMPVRPNATGKQKLEDMLSVSKHANYPLSLLVLDPSGVLSSEIPLMIAQLKTKLRVQDLLFLQEKQQLLIMLPHTSEAAALNVIEQLSDTVAEWQNDSKVNIGLASMQQFDNLQSMIKRANISQLRRLKPVSQNRQYQPSRKSGS</sequence>
<protein>
    <submittedName>
        <fullName evidence="2">Response regulator receiver protein</fullName>
    </submittedName>
</protein>
<evidence type="ECO:0000313" key="2">
    <source>
        <dbReference type="EMBL" id="ABV89139.1"/>
    </source>
</evidence>
<dbReference type="KEGG" id="spl:Spea_3829"/>
<dbReference type="AlphaFoldDB" id="A8H9A2"/>
<keyword evidence="3" id="KW-1185">Reference proteome</keyword>
<evidence type="ECO:0000256" key="1">
    <source>
        <dbReference type="SAM" id="Phobius"/>
    </source>
</evidence>
<organism evidence="2 3">
    <name type="scientific">Shewanella pealeana (strain ATCC 700345 / ANG-SQ1)</name>
    <dbReference type="NCBI Taxonomy" id="398579"/>
    <lineage>
        <taxon>Bacteria</taxon>
        <taxon>Pseudomonadati</taxon>
        <taxon>Pseudomonadota</taxon>
        <taxon>Gammaproteobacteria</taxon>
        <taxon>Alteromonadales</taxon>
        <taxon>Shewanellaceae</taxon>
        <taxon>Shewanella</taxon>
    </lineage>
</organism>
<accession>A8H9A2</accession>
<dbReference type="eggNOG" id="COG0457">
    <property type="taxonomic scope" value="Bacteria"/>
</dbReference>
<dbReference type="STRING" id="398579.Spea_3829"/>